<reference evidence="1" key="1">
    <citation type="journal article" date="2015" name="Genome Announc.">
        <title>Draft Genome Sequence of Tolypothrix boutellei Strain VB521301.</title>
        <authorList>
            <person name="Chandrababunaidu M.M."/>
            <person name="Singh D."/>
            <person name="Sen D."/>
            <person name="Bhan S."/>
            <person name="Das S."/>
            <person name="Gupta A."/>
            <person name="Adhikary S.P."/>
            <person name="Tripathy S."/>
        </authorList>
    </citation>
    <scope>NUCLEOTIDE SEQUENCE</scope>
    <source>
        <strain evidence="1">VB521301</strain>
    </source>
</reference>
<comment type="caution">
    <text evidence="1">The sequence shown here is derived from an EMBL/GenBank/DDBJ whole genome shotgun (WGS) entry which is preliminary data.</text>
</comment>
<protein>
    <submittedName>
        <fullName evidence="1">Uncharacterized protein</fullName>
    </submittedName>
</protein>
<dbReference type="AlphaFoldDB" id="A0A0C1MX35"/>
<dbReference type="EMBL" id="JHEG02000059">
    <property type="protein sequence ID" value="KIE06877.1"/>
    <property type="molecule type" value="Genomic_DNA"/>
</dbReference>
<evidence type="ECO:0000313" key="1">
    <source>
        <dbReference type="EMBL" id="KIE06877.1"/>
    </source>
</evidence>
<accession>A0A0C1MX35</accession>
<dbReference type="STRING" id="1479485.DA73_0237110"/>
<proteinExistence type="predicted"/>
<name>A0A0C1MX35_9CYAN</name>
<dbReference type="Gene3D" id="2.160.20.10">
    <property type="entry name" value="Single-stranded right-handed beta-helix, Pectin lyase-like"/>
    <property type="match status" value="1"/>
</dbReference>
<organism evidence="1">
    <name type="scientific">Tolypothrix bouteillei VB521301</name>
    <dbReference type="NCBI Taxonomy" id="1479485"/>
    <lineage>
        <taxon>Bacteria</taxon>
        <taxon>Bacillati</taxon>
        <taxon>Cyanobacteriota</taxon>
        <taxon>Cyanophyceae</taxon>
        <taxon>Nostocales</taxon>
        <taxon>Tolypothrichaceae</taxon>
        <taxon>Tolypothrix</taxon>
    </lineage>
</organism>
<dbReference type="InterPro" id="IPR012334">
    <property type="entry name" value="Pectin_lyas_fold"/>
</dbReference>
<sequence>MFGANARLDIGGSLIGSTANSLKFADGTEFRAKPEGVNTAMGILEVPQELQGRQLSLWTSSYSPKPAFSPRATVTRTTANQGFGAEILRWATEVQELLLPKSVGFGRSRLAPMVKCWRVAVMTKRFGSGMHATAPAWWFCRFKIPCVSTRGDVKWFIALIKVQASQLCLV</sequence>
<gene>
    <name evidence="1" type="ORF">DA73_0237110</name>
</gene>